<evidence type="ECO:0000256" key="7">
    <source>
        <dbReference type="HAMAP-Rule" id="MF_01207"/>
    </source>
</evidence>
<evidence type="ECO:0000256" key="4">
    <source>
        <dbReference type="ARBA" id="ARBA00022989"/>
    </source>
</evidence>
<keyword evidence="7" id="KW-0349">Heme</keyword>
<dbReference type="STRING" id="92947.BVG79_00026"/>
<dbReference type="GO" id="GO:0020037">
    <property type="term" value="F:heme binding"/>
    <property type="evidence" value="ECO:0007669"/>
    <property type="project" value="UniProtKB-UniRule"/>
</dbReference>
<dbReference type="GO" id="GO:0010181">
    <property type="term" value="F:FMN binding"/>
    <property type="evidence" value="ECO:0007669"/>
    <property type="project" value="UniProtKB-UniRule"/>
</dbReference>
<keyword evidence="10" id="KW-1185">Reference proteome</keyword>
<feature type="transmembrane region" description="Helical" evidence="7">
    <location>
        <begin position="139"/>
        <end position="156"/>
    </location>
</feature>
<dbReference type="PANTHER" id="PTHR36964">
    <property type="entry name" value="PROTEIN-METHIONINE-SULFOXIDE REDUCTASE HEME-BINDING SUBUNIT MSRQ"/>
    <property type="match status" value="1"/>
</dbReference>
<proteinExistence type="inferred from homology"/>
<comment type="cofactor">
    <cofactor evidence="7">
        <name>FMN</name>
        <dbReference type="ChEBI" id="CHEBI:58210"/>
    </cofactor>
    <text evidence="7">Binds 1 FMN per subunit.</text>
</comment>
<comment type="function">
    <text evidence="7">Part of the MsrPQ system that repairs oxidized periplasmic proteins containing methionine sulfoxide residues (Met-O), using respiratory chain electrons. Thus protects these proteins from oxidative-stress damage caused by reactive species of oxygen and chlorine generated by the host defense mechanisms. MsrPQ is essential for the maintenance of envelope integrity under bleach stress, rescuing a wide series of structurally unrelated periplasmic proteins from methionine oxidation. MsrQ provides electrons for reduction to the reductase catalytic subunit MsrP, using the quinone pool of the respiratory chain.</text>
</comment>
<evidence type="ECO:0000256" key="2">
    <source>
        <dbReference type="ARBA" id="ARBA00022448"/>
    </source>
</evidence>
<evidence type="ECO:0000256" key="6">
    <source>
        <dbReference type="ARBA" id="ARBA00023136"/>
    </source>
</evidence>
<dbReference type="GO" id="GO:0009055">
    <property type="term" value="F:electron transfer activity"/>
    <property type="evidence" value="ECO:0007669"/>
    <property type="project" value="UniProtKB-UniRule"/>
</dbReference>
<dbReference type="InterPro" id="IPR013130">
    <property type="entry name" value="Fe3_Rdtase_TM_dom"/>
</dbReference>
<dbReference type="GO" id="GO:0005886">
    <property type="term" value="C:plasma membrane"/>
    <property type="evidence" value="ECO:0007669"/>
    <property type="project" value="UniProtKB-SubCell"/>
</dbReference>
<feature type="transmembrane region" description="Helical" evidence="7">
    <location>
        <begin position="35"/>
        <end position="55"/>
    </location>
</feature>
<keyword evidence="7" id="KW-0479">Metal-binding</keyword>
<protein>
    <recommendedName>
        <fullName evidence="7">Protein-methionine-sulfoxide reductase heme-binding subunit MsrQ</fullName>
    </recommendedName>
    <alternativeName>
        <fullName evidence="7">Flavocytochrome MsrQ</fullName>
    </alternativeName>
</protein>
<dbReference type="GO" id="GO:0016679">
    <property type="term" value="F:oxidoreductase activity, acting on diphenols and related substances as donors"/>
    <property type="evidence" value="ECO:0007669"/>
    <property type="project" value="TreeGrafter"/>
</dbReference>
<feature type="domain" description="Ferric oxidoreductase" evidence="8">
    <location>
        <begin position="49"/>
        <end position="147"/>
    </location>
</feature>
<comment type="caution">
    <text evidence="7">Lacks conserved residue(s) required for the propagation of feature annotation.</text>
</comment>
<dbReference type="Proteomes" id="UP000242447">
    <property type="component" value="Chromosome"/>
</dbReference>
<keyword evidence="5 7" id="KW-0408">Iron</keyword>
<comment type="subcellular location">
    <subcellularLocation>
        <location evidence="7">Cell membrane</location>
        <topology evidence="7">Multi-pass membrane protein</topology>
    </subcellularLocation>
    <subcellularLocation>
        <location evidence="1">Membrane</location>
        <topology evidence="1">Multi-pass membrane protein</topology>
    </subcellularLocation>
</comment>
<keyword evidence="7" id="KW-0288">FMN</keyword>
<gene>
    <name evidence="9" type="primary">yedZ</name>
    <name evidence="7" type="synonym">msrQ</name>
    <name evidence="9" type="ORF">BVG79_00026</name>
</gene>
<feature type="transmembrane region" description="Helical" evidence="7">
    <location>
        <begin position="101"/>
        <end position="119"/>
    </location>
</feature>
<comment type="cofactor">
    <cofactor evidence="7">
        <name>heme b</name>
        <dbReference type="ChEBI" id="CHEBI:60344"/>
    </cofactor>
    <text evidence="7">Binds 1 heme b (iron(II)-protoporphyrin IX) group per subunit.</text>
</comment>
<keyword evidence="6 7" id="KW-0472">Membrane</keyword>
<feature type="transmembrane region" description="Helical" evidence="7">
    <location>
        <begin position="162"/>
        <end position="178"/>
    </location>
</feature>
<evidence type="ECO:0000259" key="8">
    <source>
        <dbReference type="Pfam" id="PF01794"/>
    </source>
</evidence>
<evidence type="ECO:0000256" key="3">
    <source>
        <dbReference type="ARBA" id="ARBA00022692"/>
    </source>
</evidence>
<dbReference type="GO" id="GO:0030091">
    <property type="term" value="P:protein repair"/>
    <property type="evidence" value="ECO:0007669"/>
    <property type="project" value="UniProtKB-UniRule"/>
</dbReference>
<feature type="transmembrane region" description="Helical" evidence="7">
    <location>
        <begin position="67"/>
        <end position="86"/>
    </location>
</feature>
<keyword evidence="7" id="KW-0285">Flavoprotein</keyword>
<evidence type="ECO:0000256" key="1">
    <source>
        <dbReference type="ARBA" id="ARBA00004141"/>
    </source>
</evidence>
<accession>A0A1W6NVX1</accession>
<name>A0A1W6NVX1_9RHOB</name>
<evidence type="ECO:0000313" key="10">
    <source>
        <dbReference type="Proteomes" id="UP000242447"/>
    </source>
</evidence>
<keyword evidence="2 7" id="KW-0813">Transport</keyword>
<sequence>MWLVYAGTAAWVAWLFGLALVGRLGVDPVATLIGWYGKGAMNLLIVGLTITPLRRFTGLSLLRFRRAVGLSAFFVLCAHLAVFALLDLQSLSRLGVEIAERPYITVGMLAFVLMIPLALTSTDRAIRKMGRNWQKLHRLTYAVILLGWVHYDWQVRGDVVEPAIYLSIIVVLLGLRLLPRQRGRVVAGQK</sequence>
<dbReference type="InterPro" id="IPR022837">
    <property type="entry name" value="MsrQ-like"/>
</dbReference>
<dbReference type="HAMAP" id="MF_01207">
    <property type="entry name" value="MsrQ"/>
    <property type="match status" value="1"/>
</dbReference>
<reference evidence="9 10" key="1">
    <citation type="submission" date="2017-02" db="EMBL/GenBank/DDBJ databases">
        <title>Ketogulonicigenium robustum SPU B003 Genome sequencing and assembly.</title>
        <authorList>
            <person name="Li Y."/>
            <person name="Liu L."/>
            <person name="Wang C."/>
            <person name="Zhang M."/>
            <person name="Zhang T."/>
            <person name="Zhang Y."/>
        </authorList>
    </citation>
    <scope>NUCLEOTIDE SEQUENCE [LARGE SCALE GENOMIC DNA]</scope>
    <source>
        <strain evidence="9 10">SPU_B003</strain>
    </source>
</reference>
<dbReference type="KEGG" id="kro:BVG79_00026"/>
<evidence type="ECO:0000256" key="5">
    <source>
        <dbReference type="ARBA" id="ARBA00023004"/>
    </source>
</evidence>
<dbReference type="PANTHER" id="PTHR36964:SF1">
    <property type="entry name" value="PROTEIN-METHIONINE-SULFOXIDE REDUCTASE HEME-BINDING SUBUNIT MSRQ"/>
    <property type="match status" value="1"/>
</dbReference>
<comment type="similarity">
    <text evidence="7">Belongs to the MsrQ family.</text>
</comment>
<dbReference type="Pfam" id="PF01794">
    <property type="entry name" value="Ferric_reduct"/>
    <property type="match status" value="1"/>
</dbReference>
<dbReference type="AlphaFoldDB" id="A0A1W6NVX1"/>
<evidence type="ECO:0000313" key="9">
    <source>
        <dbReference type="EMBL" id="ARO13388.1"/>
    </source>
</evidence>
<organism evidence="9 10">
    <name type="scientific">Ketogulonicigenium robustum</name>
    <dbReference type="NCBI Taxonomy" id="92947"/>
    <lineage>
        <taxon>Bacteria</taxon>
        <taxon>Pseudomonadati</taxon>
        <taxon>Pseudomonadota</taxon>
        <taxon>Alphaproteobacteria</taxon>
        <taxon>Rhodobacterales</taxon>
        <taxon>Roseobacteraceae</taxon>
        <taxon>Ketogulonicigenium</taxon>
    </lineage>
</organism>
<comment type="subunit">
    <text evidence="7">Heterodimer of a catalytic subunit (MsrP) and a heme-binding subunit (MsrQ).</text>
</comment>
<dbReference type="GO" id="GO:0046872">
    <property type="term" value="F:metal ion binding"/>
    <property type="evidence" value="ECO:0007669"/>
    <property type="project" value="UniProtKB-KW"/>
</dbReference>
<keyword evidence="4 7" id="KW-1133">Transmembrane helix</keyword>
<keyword evidence="3 7" id="KW-0812">Transmembrane</keyword>
<keyword evidence="7" id="KW-1003">Cell membrane</keyword>
<dbReference type="EMBL" id="CP019937">
    <property type="protein sequence ID" value="ARO13388.1"/>
    <property type="molecule type" value="Genomic_DNA"/>
</dbReference>
<keyword evidence="7" id="KW-0249">Electron transport</keyword>